<sequence length="963" mass="100155">MMAPSCSRAALQLLTTVLLVSTFVNAAALPHQVLDPRTPINHDDQLPAEVSEALRSGVGDDDGNVFREVEDAFRSRNGLEVIRDFFARLFGWDNDDDESPSEPSVSITPTSAAATSDLSPVSGTTATSSPSAEISILPVGPMTTAINVTLPDPVFSSPAFLNSTTGPLPTAVQITDEFSAIPFPGAGTSLPSNSTATISLDMTSVILVTATLAPLPMGTGTGLSNATAAFTEIPLFPNSTSTYTIMPTGIVSIGTGLSIIFTELPLFPNVTSGLPALPLGTGTAAGTGAPVSFTELPFYPNVTGLPSLILSTGTAVGTGSPVSFTELPLYPNATSGLPTLILGTGTALGTGAPASFTEIPLYPNATSGLPTLILGTGTAVGTGAPVSFTELPVYSNTTTVTTTVTPLGTGAVGTGVGTGSPVVFTELPIFPNVTTLFSTTTVSLVETGLPLPSLLPNSNGTALNDTPSAFPGLLALRRICQDPSIKVITLPLISRFYGPNGYPSLQGFPGCTVPNDRQAIQAPGLLNCSALGAEVQRCQASGRKVLLSVKADGLEAVAGNADFGDPSVDPYPFGPVYTDTGPVGATYDNVNTDGADADDDLDKRQIDVNININISTQNEQNRPGRPTDFDDRRPNRPENTKRPAPPPRPNETGEPGRPQRLSFSSVPVSTSSSTIRASVSSSRTPVVSDQSPVFETMISVVLPLASEFNFPTVAASEWSASSSATPVVSSDSFETTTSAVVSHIPDSNTHTILFEDFTPSSATLVTDASTQGSTILASVSASTTTTPLSSSPNPTSPTTPDPTPFPNLFDQNHPPTALALTLFSLFGEGHTERADLRPLGPDSGSPATPPLFNGTTWITPPAASLPMPERPLGEEVVVDGFDVQLPVQWRGKYQDTKFRNFVARLRDLHRDAWRQSGGIEGAPGDLGADGKAVVYFGWVGGLMHRRSEGTSKAGWIEWDGRSD</sequence>
<evidence type="ECO:0000256" key="1">
    <source>
        <dbReference type="SAM" id="MobiDB-lite"/>
    </source>
</evidence>
<reference evidence="4" key="1">
    <citation type="journal article" date="2011" name="Nat. Commun.">
        <title>Effector diversification within compartments of the Leptosphaeria maculans genome affected by Repeat-Induced Point mutations.</title>
        <authorList>
            <person name="Rouxel T."/>
            <person name="Grandaubert J."/>
            <person name="Hane J.K."/>
            <person name="Hoede C."/>
            <person name="van de Wouw A.P."/>
            <person name="Couloux A."/>
            <person name="Dominguez V."/>
            <person name="Anthouard V."/>
            <person name="Bally P."/>
            <person name="Bourras S."/>
            <person name="Cozijnsen A.J."/>
            <person name="Ciuffetti L.M."/>
            <person name="Degrave A."/>
            <person name="Dilmaghani A."/>
            <person name="Duret L."/>
            <person name="Fudal I."/>
            <person name="Goodwin S.B."/>
            <person name="Gout L."/>
            <person name="Glaser N."/>
            <person name="Linglin J."/>
            <person name="Kema G.H.J."/>
            <person name="Lapalu N."/>
            <person name="Lawrence C.B."/>
            <person name="May K."/>
            <person name="Meyer M."/>
            <person name="Ollivier B."/>
            <person name="Poulain J."/>
            <person name="Schoch C.L."/>
            <person name="Simon A."/>
            <person name="Spatafora J.W."/>
            <person name="Stachowiak A."/>
            <person name="Turgeon B.G."/>
            <person name="Tyler B.M."/>
            <person name="Vincent D."/>
            <person name="Weissenbach J."/>
            <person name="Amselem J."/>
            <person name="Quesneville H."/>
            <person name="Oliver R.P."/>
            <person name="Wincker P."/>
            <person name="Balesdent M.-H."/>
            <person name="Howlett B.J."/>
        </authorList>
    </citation>
    <scope>NUCLEOTIDE SEQUENCE [LARGE SCALE GENOMIC DNA]</scope>
    <source>
        <strain evidence="4">JN3 / isolate v23.1.3 / race Av1-4-5-6-7-8</strain>
    </source>
</reference>
<protein>
    <submittedName>
        <fullName evidence="3">Predicted protein</fullName>
    </submittedName>
</protein>
<feature type="compositionally biased region" description="Pro residues" evidence="1">
    <location>
        <begin position="794"/>
        <end position="805"/>
    </location>
</feature>
<feature type="region of interest" description="Disordered" evidence="1">
    <location>
        <begin position="780"/>
        <end position="806"/>
    </location>
</feature>
<accession>E5A1P1</accession>
<gene>
    <name evidence="3" type="ORF">LEMA_P090170.1</name>
</gene>
<feature type="region of interest" description="Disordered" evidence="1">
    <location>
        <begin position="613"/>
        <end position="689"/>
    </location>
</feature>
<feature type="chain" id="PRO_5003192349" evidence="2">
    <location>
        <begin position="29"/>
        <end position="963"/>
    </location>
</feature>
<evidence type="ECO:0000256" key="2">
    <source>
        <dbReference type="SAM" id="SignalP"/>
    </source>
</evidence>
<feature type="compositionally biased region" description="Polar residues" evidence="1">
    <location>
        <begin position="105"/>
        <end position="131"/>
    </location>
</feature>
<dbReference type="AlphaFoldDB" id="E5A1P1"/>
<feature type="compositionally biased region" description="Low complexity" evidence="1">
    <location>
        <begin position="662"/>
        <end position="684"/>
    </location>
</feature>
<name>E5A1P1_LEPMJ</name>
<evidence type="ECO:0000313" key="4">
    <source>
        <dbReference type="Proteomes" id="UP000002668"/>
    </source>
</evidence>
<keyword evidence="2" id="KW-0732">Signal</keyword>
<evidence type="ECO:0000313" key="3">
    <source>
        <dbReference type="EMBL" id="CBX97608.1"/>
    </source>
</evidence>
<feature type="region of interest" description="Disordered" evidence="1">
    <location>
        <begin position="97"/>
        <end position="131"/>
    </location>
</feature>
<feature type="signal peptide" evidence="2">
    <location>
        <begin position="1"/>
        <end position="28"/>
    </location>
</feature>
<organism evidence="4">
    <name type="scientific">Leptosphaeria maculans (strain JN3 / isolate v23.1.3 / race Av1-4-5-6-7-8)</name>
    <name type="common">Blackleg fungus</name>
    <name type="synonym">Phoma lingam</name>
    <dbReference type="NCBI Taxonomy" id="985895"/>
    <lineage>
        <taxon>Eukaryota</taxon>
        <taxon>Fungi</taxon>
        <taxon>Dikarya</taxon>
        <taxon>Ascomycota</taxon>
        <taxon>Pezizomycotina</taxon>
        <taxon>Dothideomycetes</taxon>
        <taxon>Pleosporomycetidae</taxon>
        <taxon>Pleosporales</taxon>
        <taxon>Pleosporineae</taxon>
        <taxon>Leptosphaeriaceae</taxon>
        <taxon>Plenodomus</taxon>
        <taxon>Plenodomus lingam/Leptosphaeria maculans species complex</taxon>
    </lineage>
</organism>
<dbReference type="VEuPathDB" id="FungiDB:LEMA_P090170.1"/>
<dbReference type="InParanoid" id="E5A1P1"/>
<feature type="compositionally biased region" description="Basic and acidic residues" evidence="1">
    <location>
        <begin position="625"/>
        <end position="641"/>
    </location>
</feature>
<dbReference type="EMBL" id="FP929132">
    <property type="protein sequence ID" value="CBX97608.1"/>
    <property type="molecule type" value="Genomic_DNA"/>
</dbReference>
<dbReference type="eggNOG" id="ENOG502RAEM">
    <property type="taxonomic scope" value="Eukaryota"/>
</dbReference>
<dbReference type="HOGENOM" id="CLU_307188_0_0_1"/>
<dbReference type="GeneID" id="13281967"/>
<keyword evidence="4" id="KW-1185">Reference proteome</keyword>
<dbReference type="Gene3D" id="3.20.20.80">
    <property type="entry name" value="Glycosidases"/>
    <property type="match status" value="1"/>
</dbReference>
<dbReference type="Proteomes" id="UP000002668">
    <property type="component" value="Genome"/>
</dbReference>
<feature type="compositionally biased region" description="Low complexity" evidence="1">
    <location>
        <begin position="782"/>
        <end position="793"/>
    </location>
</feature>
<proteinExistence type="predicted"/>
<dbReference type="OMA" id="IPDSNTH"/>
<dbReference type="OrthoDB" id="6020543at2759"/>